<protein>
    <submittedName>
        <fullName evidence="2">Uncharacterized protein</fullName>
    </submittedName>
</protein>
<proteinExistence type="predicted"/>
<dbReference type="OMA" id="HNTQHER"/>
<dbReference type="OrthoDB" id="10478321at2759"/>
<feature type="region of interest" description="Disordered" evidence="1">
    <location>
        <begin position="23"/>
        <end position="67"/>
    </location>
</feature>
<reference evidence="2" key="1">
    <citation type="submission" date="2012-04" db="EMBL/GenBank/DDBJ databases">
        <title>The Genome Sequence of Loa loa.</title>
        <authorList>
            <consortium name="The Broad Institute Genome Sequencing Platform"/>
            <consortium name="Broad Institute Genome Sequencing Center for Infectious Disease"/>
            <person name="Nutman T.B."/>
            <person name="Fink D.L."/>
            <person name="Russ C."/>
            <person name="Young S."/>
            <person name="Zeng Q."/>
            <person name="Gargeya S."/>
            <person name="Alvarado L."/>
            <person name="Berlin A."/>
            <person name="Chapman S.B."/>
            <person name="Chen Z."/>
            <person name="Freedman E."/>
            <person name="Gellesch M."/>
            <person name="Goldberg J."/>
            <person name="Griggs A."/>
            <person name="Gujja S."/>
            <person name="Heilman E.R."/>
            <person name="Heiman D."/>
            <person name="Howarth C."/>
            <person name="Mehta T."/>
            <person name="Neiman D."/>
            <person name="Pearson M."/>
            <person name="Roberts A."/>
            <person name="Saif S."/>
            <person name="Shea T."/>
            <person name="Shenoy N."/>
            <person name="Sisk P."/>
            <person name="Stolte C."/>
            <person name="Sykes S."/>
            <person name="White J."/>
            <person name="Yandava C."/>
            <person name="Haas B."/>
            <person name="Henn M.R."/>
            <person name="Nusbaum C."/>
            <person name="Birren B."/>
        </authorList>
    </citation>
    <scope>NUCLEOTIDE SEQUENCE [LARGE SCALE GENOMIC DNA]</scope>
</reference>
<feature type="compositionally biased region" description="Polar residues" evidence="1">
    <location>
        <begin position="51"/>
        <end position="67"/>
    </location>
</feature>
<sequence>MNGNTNGNDIQSSKNVYTKTSISYGITDNSSKRRGKLCRQRHNTQHERINQQHSTILQTRILSGNHL</sequence>
<accession>A0A1S0TN49</accession>
<feature type="compositionally biased region" description="Basic residues" evidence="1">
    <location>
        <begin position="32"/>
        <end position="43"/>
    </location>
</feature>
<evidence type="ECO:0000313" key="2">
    <source>
        <dbReference type="EMBL" id="EFO16813.2"/>
    </source>
</evidence>
<dbReference type="RefSeq" id="XP_003147257.2">
    <property type="nucleotide sequence ID" value="XM_003147209.2"/>
</dbReference>
<dbReference type="GeneID" id="9949148"/>
<dbReference type="CTD" id="9949148"/>
<dbReference type="EMBL" id="JH712104">
    <property type="protein sequence ID" value="EFO16813.2"/>
    <property type="molecule type" value="Genomic_DNA"/>
</dbReference>
<name>A0A1S0TN49_LOALO</name>
<organism evidence="2">
    <name type="scientific">Loa loa</name>
    <name type="common">Eye worm</name>
    <name type="synonym">Filaria loa</name>
    <dbReference type="NCBI Taxonomy" id="7209"/>
    <lineage>
        <taxon>Eukaryota</taxon>
        <taxon>Metazoa</taxon>
        <taxon>Ecdysozoa</taxon>
        <taxon>Nematoda</taxon>
        <taxon>Chromadorea</taxon>
        <taxon>Rhabditida</taxon>
        <taxon>Spirurina</taxon>
        <taxon>Spiruromorpha</taxon>
        <taxon>Filarioidea</taxon>
        <taxon>Onchocercidae</taxon>
        <taxon>Loa</taxon>
    </lineage>
</organism>
<dbReference type="InParanoid" id="A0A1S0TN49"/>
<dbReference type="AlphaFoldDB" id="A0A1S0TN49"/>
<evidence type="ECO:0000256" key="1">
    <source>
        <dbReference type="SAM" id="MobiDB-lite"/>
    </source>
</evidence>
<dbReference type="KEGG" id="loa:LOAG_11688"/>
<gene>
    <name evidence="2" type="ORF">LOAG_11688</name>
</gene>